<protein>
    <submittedName>
        <fullName evidence="2">Uncharacterized protein</fullName>
    </submittedName>
</protein>
<feature type="region of interest" description="Disordered" evidence="1">
    <location>
        <begin position="164"/>
        <end position="199"/>
    </location>
</feature>
<organism evidence="2 3">
    <name type="scientific">Hymenobacter algoricola</name>
    <dbReference type="NCBI Taxonomy" id="486267"/>
    <lineage>
        <taxon>Bacteria</taxon>
        <taxon>Pseudomonadati</taxon>
        <taxon>Bacteroidota</taxon>
        <taxon>Cytophagia</taxon>
        <taxon>Cytophagales</taxon>
        <taxon>Hymenobacteraceae</taxon>
        <taxon>Hymenobacter</taxon>
    </lineage>
</organism>
<feature type="region of interest" description="Disordered" evidence="1">
    <location>
        <begin position="36"/>
        <end position="55"/>
    </location>
</feature>
<accession>A0ABP7MHL3</accession>
<dbReference type="EMBL" id="BAABDH010000015">
    <property type="protein sequence ID" value="GAA3923297.1"/>
    <property type="molecule type" value="Genomic_DNA"/>
</dbReference>
<feature type="compositionally biased region" description="Polar residues" evidence="1">
    <location>
        <begin position="1"/>
        <end position="11"/>
    </location>
</feature>
<dbReference type="Proteomes" id="UP001499909">
    <property type="component" value="Unassembled WGS sequence"/>
</dbReference>
<reference evidence="3" key="1">
    <citation type="journal article" date="2019" name="Int. J. Syst. Evol. Microbiol.">
        <title>The Global Catalogue of Microorganisms (GCM) 10K type strain sequencing project: providing services to taxonomists for standard genome sequencing and annotation.</title>
        <authorList>
            <consortium name="The Broad Institute Genomics Platform"/>
            <consortium name="The Broad Institute Genome Sequencing Center for Infectious Disease"/>
            <person name="Wu L."/>
            <person name="Ma J."/>
        </authorList>
    </citation>
    <scope>NUCLEOTIDE SEQUENCE [LARGE SCALE GENOMIC DNA]</scope>
    <source>
        <strain evidence="3">JCM 17214</strain>
    </source>
</reference>
<gene>
    <name evidence="2" type="ORF">GCM10022406_06880</name>
</gene>
<evidence type="ECO:0000313" key="2">
    <source>
        <dbReference type="EMBL" id="GAA3923297.1"/>
    </source>
</evidence>
<sequence>MGVGSILTSRASVGRSAAPGDGLRLIRPEPASTVVGVGQNPDSLPLVRGTDTASRNKQRPDFITCSFQVSEHSGEAQADVVSNIFTKDPAGPQCVNKAEHLRPERTVICRAAALPGGAIRLAGVAAGNNVNWRGVVDIVNVEVLMGVRKMPAADGVAERVIFDRPGGLDTRQTGRQREPADAVEQRPVSELPAHAAGRW</sequence>
<evidence type="ECO:0000313" key="3">
    <source>
        <dbReference type="Proteomes" id="UP001499909"/>
    </source>
</evidence>
<feature type="compositionally biased region" description="Basic and acidic residues" evidence="1">
    <location>
        <begin position="175"/>
        <end position="184"/>
    </location>
</feature>
<name>A0ABP7MHL3_9BACT</name>
<feature type="region of interest" description="Disordered" evidence="1">
    <location>
        <begin position="1"/>
        <end position="25"/>
    </location>
</feature>
<evidence type="ECO:0000256" key="1">
    <source>
        <dbReference type="SAM" id="MobiDB-lite"/>
    </source>
</evidence>
<keyword evidence="3" id="KW-1185">Reference proteome</keyword>
<proteinExistence type="predicted"/>
<comment type="caution">
    <text evidence="2">The sequence shown here is derived from an EMBL/GenBank/DDBJ whole genome shotgun (WGS) entry which is preliminary data.</text>
</comment>